<protein>
    <submittedName>
        <fullName evidence="1">Uncharacterized protein</fullName>
    </submittedName>
</protein>
<dbReference type="AlphaFoldDB" id="A0A367M5V6"/>
<evidence type="ECO:0000313" key="1">
    <source>
        <dbReference type="EMBL" id="RCI72867.1"/>
    </source>
</evidence>
<sequence>MSDQYWLVKLDVHGNPTLKDGPHQDVSGVQKALYLFNSLGFVREDDQFGCARISISSVVADGSDVNHEAIAILNSAGLNP</sequence>
<proteinExistence type="predicted"/>
<organism evidence="1 2">
    <name type="scientific">Pseudomonas aeruginosa</name>
    <dbReference type="NCBI Taxonomy" id="287"/>
    <lineage>
        <taxon>Bacteria</taxon>
        <taxon>Pseudomonadati</taxon>
        <taxon>Pseudomonadota</taxon>
        <taxon>Gammaproteobacteria</taxon>
        <taxon>Pseudomonadales</taxon>
        <taxon>Pseudomonadaceae</taxon>
        <taxon>Pseudomonas</taxon>
    </lineage>
</organism>
<name>A0A367M5V6_PSEAI</name>
<dbReference type="Proteomes" id="UP000253594">
    <property type="component" value="Unassembled WGS sequence"/>
</dbReference>
<dbReference type="EMBL" id="QORE01000794">
    <property type="protein sequence ID" value="RCI72867.1"/>
    <property type="molecule type" value="Genomic_DNA"/>
</dbReference>
<reference evidence="1 2" key="1">
    <citation type="submission" date="2018-07" db="EMBL/GenBank/DDBJ databases">
        <title>Mechanisms of high-level aminoglycoside resistance among Gram-negative pathogens in Brazil.</title>
        <authorList>
            <person name="Ballaben A.S."/>
            <person name="Darini A.L.C."/>
            <person name="Doi Y."/>
        </authorList>
    </citation>
    <scope>NUCLEOTIDE SEQUENCE [LARGE SCALE GENOMIC DNA]</scope>
    <source>
        <strain evidence="1 2">B2-305</strain>
    </source>
</reference>
<dbReference type="RefSeq" id="WP_024007903.1">
    <property type="nucleotide sequence ID" value="NZ_CAADOU010000641.1"/>
</dbReference>
<gene>
    <name evidence="1" type="ORF">DT376_21450</name>
</gene>
<evidence type="ECO:0000313" key="2">
    <source>
        <dbReference type="Proteomes" id="UP000253594"/>
    </source>
</evidence>
<accession>A0A367M5V6</accession>
<comment type="caution">
    <text evidence="1">The sequence shown here is derived from an EMBL/GenBank/DDBJ whole genome shotgun (WGS) entry which is preliminary data.</text>
</comment>